<accession>E9DWK3</accession>
<organism evidence="3">
    <name type="scientific">Metarhizium acridum (strain CQMa 102)</name>
    <dbReference type="NCBI Taxonomy" id="655827"/>
    <lineage>
        <taxon>Eukaryota</taxon>
        <taxon>Fungi</taxon>
        <taxon>Dikarya</taxon>
        <taxon>Ascomycota</taxon>
        <taxon>Pezizomycotina</taxon>
        <taxon>Sordariomycetes</taxon>
        <taxon>Hypocreomycetidae</taxon>
        <taxon>Hypocreales</taxon>
        <taxon>Clavicipitaceae</taxon>
        <taxon>Metarhizium</taxon>
    </lineage>
</organism>
<evidence type="ECO:0000313" key="2">
    <source>
        <dbReference type="EMBL" id="EFY92053.1"/>
    </source>
</evidence>
<gene>
    <name evidence="2" type="ORF">MAC_02001</name>
</gene>
<dbReference type="eggNOG" id="ENOG502SNNV">
    <property type="taxonomic scope" value="Eukaryota"/>
</dbReference>
<protein>
    <recommendedName>
        <fullName evidence="4">Fungal specific transcription factor</fullName>
    </recommendedName>
</protein>
<keyword evidence="3" id="KW-1185">Reference proteome</keyword>
<dbReference type="GeneID" id="19246312"/>
<feature type="region of interest" description="Disordered" evidence="1">
    <location>
        <begin position="21"/>
        <end position="59"/>
    </location>
</feature>
<feature type="compositionally biased region" description="Basic and acidic residues" evidence="1">
    <location>
        <begin position="21"/>
        <end position="30"/>
    </location>
</feature>
<feature type="compositionally biased region" description="Low complexity" evidence="1">
    <location>
        <begin position="43"/>
        <end position="59"/>
    </location>
</feature>
<reference evidence="2 3" key="1">
    <citation type="journal article" date="2011" name="PLoS Genet.">
        <title>Genome sequencing and comparative transcriptomics of the model entomopathogenic fungi Metarhizium anisopliae and M. acridum.</title>
        <authorList>
            <person name="Gao Q."/>
            <person name="Jin K."/>
            <person name="Ying S.H."/>
            <person name="Zhang Y."/>
            <person name="Xiao G."/>
            <person name="Shang Y."/>
            <person name="Duan Z."/>
            <person name="Hu X."/>
            <person name="Xie X.Q."/>
            <person name="Zhou G."/>
            <person name="Peng G."/>
            <person name="Luo Z."/>
            <person name="Huang W."/>
            <person name="Wang B."/>
            <person name="Fang W."/>
            <person name="Wang S."/>
            <person name="Zhong Y."/>
            <person name="Ma L.J."/>
            <person name="St Leger R.J."/>
            <person name="Zhao G.P."/>
            <person name="Pei Y."/>
            <person name="Feng M.G."/>
            <person name="Xia Y."/>
            <person name="Wang C."/>
        </authorList>
    </citation>
    <scope>NUCLEOTIDE SEQUENCE [LARGE SCALE GENOMIC DNA]</scope>
    <source>
        <strain evidence="2 3">CQMa 102</strain>
    </source>
</reference>
<evidence type="ECO:0000256" key="1">
    <source>
        <dbReference type="SAM" id="MobiDB-lite"/>
    </source>
</evidence>
<dbReference type="HOGENOM" id="CLU_055334_2_0_1"/>
<evidence type="ECO:0008006" key="4">
    <source>
        <dbReference type="Google" id="ProtNLM"/>
    </source>
</evidence>
<dbReference type="AlphaFoldDB" id="E9DWK3"/>
<dbReference type="EMBL" id="GL698478">
    <property type="protein sequence ID" value="EFY92053.1"/>
    <property type="molecule type" value="Genomic_DNA"/>
</dbReference>
<dbReference type="InParanoid" id="E9DWK3"/>
<dbReference type="STRING" id="655827.E9DWK3"/>
<dbReference type="KEGG" id="maw:19246312"/>
<dbReference type="Proteomes" id="UP000002499">
    <property type="component" value="Unassembled WGS sequence"/>
</dbReference>
<sequence>MEGGLQTSMWAAGIPSSRRTYDLDRHDTRSRSLPPPMSGFAAPSATSTSTPGPRTTTTTITCPSRVKSFHRFAQAYRRVRWKCIDLGNSYGRALDPVDREFTVADAEINFKIDFHEFYAWVEKAIVLLLLVFGTSVKRGSSRYAGNSSSHEYHHNVLKALEEQGNPLYGILGSGDVRKALSEAKRLRNKWKDASGDKETPPLKMYNLHWIVTEILEGLKEAYLLAEKEVEVDLNNGDGDGMAVEYEWEWMVDSMDWEA</sequence>
<dbReference type="OrthoDB" id="3858188at2759"/>
<evidence type="ECO:0000313" key="3">
    <source>
        <dbReference type="Proteomes" id="UP000002499"/>
    </source>
</evidence>
<proteinExistence type="predicted"/>
<name>E9DWK3_METAQ</name>